<evidence type="ECO:0000313" key="2">
    <source>
        <dbReference type="Proteomes" id="UP000003346"/>
    </source>
</evidence>
<sequence length="257" mass="30235">MENFITMKTAIKKVSEYQGLDVFDYSLENSQGARISIRNFPDFWHEFSIIDENKERQNLLIDSFNKKNIAQNIEEFQNLKAVVHENSITLKEDLHSISKESNSRRTLFQITYTLFEDNSVTINFDTDSQTDYSKLSVYLENYWIAAKNQVKVESEDIFQIDGKQVEHTLVLSGNDRKKFPVLQIKDPDSKYGLDFFTNMDQLLLSMVNLKNSSSISFNKKQSNNLALQLCFKNLFDFEKNNQLDVRNNWITYRIKYH</sequence>
<dbReference type="AlphaFoldDB" id="A0NJ52"/>
<comment type="caution">
    <text evidence="1">The sequence shown here is derived from an EMBL/GenBank/DDBJ whole genome shotgun (WGS) entry which is preliminary data.</text>
</comment>
<name>A0NJ52_OENOE</name>
<dbReference type="EMBL" id="AAUV01000050">
    <property type="protein sequence ID" value="EAV39470.1"/>
    <property type="molecule type" value="Genomic_DNA"/>
</dbReference>
<accession>A0NJ52</accession>
<dbReference type="HOGENOM" id="CLU_1081139_0_0_9"/>
<evidence type="ECO:0000313" key="1">
    <source>
        <dbReference type="EMBL" id="EAV39470.1"/>
    </source>
</evidence>
<organism evidence="1 2">
    <name type="scientific">Oenococcus oeni ATCC BAA-1163</name>
    <dbReference type="NCBI Taxonomy" id="379360"/>
    <lineage>
        <taxon>Bacteria</taxon>
        <taxon>Bacillati</taxon>
        <taxon>Bacillota</taxon>
        <taxon>Bacilli</taxon>
        <taxon>Lactobacillales</taxon>
        <taxon>Lactobacillaceae</taxon>
        <taxon>Oenococcus</taxon>
    </lineage>
</organism>
<reference evidence="1 2" key="1">
    <citation type="submission" date="2006-11" db="EMBL/GenBank/DDBJ databases">
        <authorList>
            <consortium name="Laboratoire de Microbiologie (Universite Bourgogne)"/>
            <consortium name="GENOME Express"/>
            <consortium name="UMR Oenologie Ampelologie (Universite Bordeaux 2)"/>
            <person name="Guzzo J."/>
        </authorList>
    </citation>
    <scope>NUCLEOTIDE SEQUENCE [LARGE SCALE GENOMIC DNA]</scope>
    <source>
        <strain evidence="1 2">ATCC BAA-1163</strain>
    </source>
</reference>
<protein>
    <submittedName>
        <fullName evidence="1">Uncharacterized protein</fullName>
    </submittedName>
</protein>
<dbReference type="Proteomes" id="UP000003346">
    <property type="component" value="Unassembled WGS sequence"/>
</dbReference>
<proteinExistence type="predicted"/>
<gene>
    <name evidence="1" type="ORF">OENOO_55016</name>
</gene>